<accession>A0A8T0AN85</accession>
<reference evidence="15" key="1">
    <citation type="submission" date="2020-08" db="EMBL/GenBank/DDBJ databases">
        <title>Chromosome-level assembly of Southern catfish (Silurus meridionalis) provides insights into visual adaptation to the nocturnal and benthic lifestyles.</title>
        <authorList>
            <person name="Zhang Y."/>
            <person name="Wang D."/>
            <person name="Peng Z."/>
        </authorList>
    </citation>
    <scope>NUCLEOTIDE SEQUENCE</scope>
    <source>
        <strain evidence="15">SWU-2019-XX</strain>
        <tissue evidence="15">Muscle</tissue>
    </source>
</reference>
<dbReference type="InterPro" id="IPR003598">
    <property type="entry name" value="Ig_sub2"/>
</dbReference>
<dbReference type="GO" id="GO:0042130">
    <property type="term" value="P:negative regulation of T cell proliferation"/>
    <property type="evidence" value="ECO:0007669"/>
    <property type="project" value="TreeGrafter"/>
</dbReference>
<dbReference type="PROSITE" id="PS50835">
    <property type="entry name" value="IG_LIKE"/>
    <property type="match status" value="1"/>
</dbReference>
<feature type="signal peptide" evidence="13">
    <location>
        <begin position="1"/>
        <end position="21"/>
    </location>
</feature>
<evidence type="ECO:0000313" key="15">
    <source>
        <dbReference type="EMBL" id="KAF7693393.1"/>
    </source>
</evidence>
<dbReference type="InterPro" id="IPR051713">
    <property type="entry name" value="T-cell_Activation_Regulation"/>
</dbReference>
<evidence type="ECO:0000256" key="9">
    <source>
        <dbReference type="ARBA" id="ARBA00023180"/>
    </source>
</evidence>
<evidence type="ECO:0000256" key="13">
    <source>
        <dbReference type="SAM" id="SignalP"/>
    </source>
</evidence>
<feature type="region of interest" description="Disordered" evidence="11">
    <location>
        <begin position="273"/>
        <end position="301"/>
    </location>
</feature>
<dbReference type="AlphaFoldDB" id="A0A8T0AN85"/>
<keyword evidence="2" id="KW-1003">Cell membrane</keyword>
<dbReference type="EMBL" id="JABFDY010000019">
    <property type="protein sequence ID" value="KAF7693393.1"/>
    <property type="molecule type" value="Genomic_DNA"/>
</dbReference>
<dbReference type="GO" id="GO:0071222">
    <property type="term" value="P:cellular response to lipopolysaccharide"/>
    <property type="evidence" value="ECO:0007669"/>
    <property type="project" value="TreeGrafter"/>
</dbReference>
<dbReference type="GO" id="GO:0006955">
    <property type="term" value="P:immune response"/>
    <property type="evidence" value="ECO:0007669"/>
    <property type="project" value="TreeGrafter"/>
</dbReference>
<dbReference type="GO" id="GO:0007166">
    <property type="term" value="P:cell surface receptor signaling pathway"/>
    <property type="evidence" value="ECO:0007669"/>
    <property type="project" value="TreeGrafter"/>
</dbReference>
<dbReference type="Pfam" id="PF07686">
    <property type="entry name" value="V-set"/>
    <property type="match status" value="2"/>
</dbReference>
<keyword evidence="8" id="KW-0675">Receptor</keyword>
<keyword evidence="6 12" id="KW-0472">Membrane</keyword>
<evidence type="ECO:0000256" key="10">
    <source>
        <dbReference type="ARBA" id="ARBA00023319"/>
    </source>
</evidence>
<evidence type="ECO:0000313" key="16">
    <source>
        <dbReference type="Proteomes" id="UP000606274"/>
    </source>
</evidence>
<keyword evidence="3 12" id="KW-0812">Transmembrane</keyword>
<dbReference type="Proteomes" id="UP000606274">
    <property type="component" value="Unassembled WGS sequence"/>
</dbReference>
<evidence type="ECO:0000259" key="14">
    <source>
        <dbReference type="PROSITE" id="PS50835"/>
    </source>
</evidence>
<dbReference type="GO" id="GO:0009897">
    <property type="term" value="C:external side of plasma membrane"/>
    <property type="evidence" value="ECO:0007669"/>
    <property type="project" value="TreeGrafter"/>
</dbReference>
<evidence type="ECO:0000256" key="4">
    <source>
        <dbReference type="ARBA" id="ARBA00022729"/>
    </source>
</evidence>
<evidence type="ECO:0000256" key="1">
    <source>
        <dbReference type="ARBA" id="ARBA00004251"/>
    </source>
</evidence>
<organism evidence="15 16">
    <name type="scientific">Silurus meridionalis</name>
    <name type="common">Southern catfish</name>
    <name type="synonym">Silurus soldatovi meridionalis</name>
    <dbReference type="NCBI Taxonomy" id="175797"/>
    <lineage>
        <taxon>Eukaryota</taxon>
        <taxon>Metazoa</taxon>
        <taxon>Chordata</taxon>
        <taxon>Craniata</taxon>
        <taxon>Vertebrata</taxon>
        <taxon>Euteleostomi</taxon>
        <taxon>Actinopterygii</taxon>
        <taxon>Neopterygii</taxon>
        <taxon>Teleostei</taxon>
        <taxon>Ostariophysi</taxon>
        <taxon>Siluriformes</taxon>
        <taxon>Siluridae</taxon>
        <taxon>Silurus</taxon>
    </lineage>
</organism>
<sequence>MIVAVTGLLFLLVCHLSVVQPDTSSDIAAIVKAPLILQCSCSGKVVKWTTYYFYSTETPIAECNSGMCQIEKDFQDRFTFLDDTSAGNFSMTINSTVYNDIGYYKCTCDGKSVSGLQLKVYDPVVVEVFEGDNATLPCYGNTRRDAQDIQWMKDGGKLPVYKYSIAGEAAAGRITMSKEGFQTGDLSLRIGAVRHSDASLYLCLIHQGSREGDPRAVLLKVKEHPLAQTPPTPSSCITPNSQLAINVVLGLLLFLLFISVVIYCVRSHKKPQQMATNNEAAPVQEETPMMPKISSTQMIQD</sequence>
<feature type="chain" id="PRO_5035826695" description="Ig-like domain-containing protein" evidence="13">
    <location>
        <begin position="22"/>
        <end position="301"/>
    </location>
</feature>
<evidence type="ECO:0000256" key="5">
    <source>
        <dbReference type="ARBA" id="ARBA00022989"/>
    </source>
</evidence>
<comment type="subcellular location">
    <subcellularLocation>
        <location evidence="1">Cell membrane</location>
        <topology evidence="1">Single-pass type I membrane protein</topology>
    </subcellularLocation>
</comment>
<dbReference type="InterPro" id="IPR007110">
    <property type="entry name" value="Ig-like_dom"/>
</dbReference>
<dbReference type="InterPro" id="IPR003599">
    <property type="entry name" value="Ig_sub"/>
</dbReference>
<keyword evidence="10" id="KW-0393">Immunoglobulin domain</keyword>
<evidence type="ECO:0000256" key="3">
    <source>
        <dbReference type="ARBA" id="ARBA00022692"/>
    </source>
</evidence>
<dbReference type="Gene3D" id="2.60.40.10">
    <property type="entry name" value="Immunoglobulins"/>
    <property type="match status" value="2"/>
</dbReference>
<keyword evidence="4 13" id="KW-0732">Signal</keyword>
<proteinExistence type="predicted"/>
<protein>
    <recommendedName>
        <fullName evidence="14">Ig-like domain-containing protein</fullName>
    </recommendedName>
</protein>
<evidence type="ECO:0000256" key="11">
    <source>
        <dbReference type="SAM" id="MobiDB-lite"/>
    </source>
</evidence>
<comment type="caution">
    <text evidence="15">The sequence shown here is derived from an EMBL/GenBank/DDBJ whole genome shotgun (WGS) entry which is preliminary data.</text>
</comment>
<dbReference type="InterPro" id="IPR013106">
    <property type="entry name" value="Ig_V-set"/>
</dbReference>
<keyword evidence="16" id="KW-1185">Reference proteome</keyword>
<dbReference type="InterPro" id="IPR013783">
    <property type="entry name" value="Ig-like_fold"/>
</dbReference>
<dbReference type="GO" id="GO:0042102">
    <property type="term" value="P:positive regulation of T cell proliferation"/>
    <property type="evidence" value="ECO:0007669"/>
    <property type="project" value="TreeGrafter"/>
</dbReference>
<evidence type="ECO:0000256" key="8">
    <source>
        <dbReference type="ARBA" id="ARBA00023170"/>
    </source>
</evidence>
<evidence type="ECO:0000256" key="7">
    <source>
        <dbReference type="ARBA" id="ARBA00023157"/>
    </source>
</evidence>
<dbReference type="SMART" id="SM00409">
    <property type="entry name" value="IG"/>
    <property type="match status" value="2"/>
</dbReference>
<dbReference type="PANTHER" id="PTHR25466:SF14">
    <property type="entry name" value="BUTYROPHILIN SUBFAMILY 2 MEMBER A2-LIKE-RELATED"/>
    <property type="match status" value="1"/>
</dbReference>
<evidence type="ECO:0000256" key="2">
    <source>
        <dbReference type="ARBA" id="ARBA00022475"/>
    </source>
</evidence>
<evidence type="ECO:0000256" key="12">
    <source>
        <dbReference type="SAM" id="Phobius"/>
    </source>
</evidence>
<dbReference type="OrthoDB" id="8836910at2759"/>
<feature type="domain" description="Ig-like" evidence="14">
    <location>
        <begin position="130"/>
        <end position="220"/>
    </location>
</feature>
<keyword evidence="7" id="KW-1015">Disulfide bond</keyword>
<feature type="transmembrane region" description="Helical" evidence="12">
    <location>
        <begin position="243"/>
        <end position="265"/>
    </location>
</feature>
<keyword evidence="9" id="KW-0325">Glycoprotein</keyword>
<keyword evidence="5 12" id="KW-1133">Transmembrane helix</keyword>
<dbReference type="SUPFAM" id="SSF48726">
    <property type="entry name" value="Immunoglobulin"/>
    <property type="match status" value="2"/>
</dbReference>
<dbReference type="GO" id="GO:0031295">
    <property type="term" value="P:T cell costimulation"/>
    <property type="evidence" value="ECO:0007669"/>
    <property type="project" value="TreeGrafter"/>
</dbReference>
<dbReference type="SMART" id="SM00408">
    <property type="entry name" value="IGc2"/>
    <property type="match status" value="2"/>
</dbReference>
<dbReference type="InterPro" id="IPR036179">
    <property type="entry name" value="Ig-like_dom_sf"/>
</dbReference>
<evidence type="ECO:0000256" key="6">
    <source>
        <dbReference type="ARBA" id="ARBA00023136"/>
    </source>
</evidence>
<name>A0A8T0AN85_SILME</name>
<gene>
    <name evidence="15" type="ORF">HF521_008709</name>
</gene>
<dbReference type="PANTHER" id="PTHR25466">
    <property type="entry name" value="T-LYMPHOCYTE ACTIVATION ANTIGEN"/>
    <property type="match status" value="1"/>
</dbReference>